<feature type="transmembrane region" description="Helical" evidence="9">
    <location>
        <begin position="155"/>
        <end position="179"/>
    </location>
</feature>
<dbReference type="PRINTS" id="PR00213">
    <property type="entry name" value="MYELINP0"/>
</dbReference>
<feature type="signal peptide" evidence="10">
    <location>
        <begin position="1"/>
        <end position="26"/>
    </location>
</feature>
<evidence type="ECO:0000256" key="9">
    <source>
        <dbReference type="SAM" id="Phobius"/>
    </source>
</evidence>
<sequence length="245" mass="26822">MGCPQHPKTVLFRLLVLSFAVCQVRPMQISCSGTLQAIQGEILTLSCSFYSTSPASSRTSVEWSYRPKGGGDTLSVFHFISQPYLPKEGSFMGRIKWPGNLARGDASLLLLNASLSDNGTYTCAVRNPPGDVHGSPCQTELTVTPRGTSVRFSDMAVLMAFILIPSAIITLVLLGSICCSQHKKTTVRRSPIEVTDVEEFGYSRHKMKNGPFPCCELYLQESVNDEEFCPCTEKHEKGAIAESQC</sequence>
<keyword evidence="4 9" id="KW-1133">Transmembrane helix</keyword>
<dbReference type="PROSITE" id="PS50835">
    <property type="entry name" value="IG_LIKE"/>
    <property type="match status" value="1"/>
</dbReference>
<keyword evidence="7" id="KW-0325">Glycoprotein</keyword>
<dbReference type="SUPFAM" id="SSF48726">
    <property type="entry name" value="Immunoglobulin"/>
    <property type="match status" value="1"/>
</dbReference>
<dbReference type="SMART" id="SM00409">
    <property type="entry name" value="IG"/>
    <property type="match status" value="1"/>
</dbReference>
<dbReference type="Pfam" id="PF07686">
    <property type="entry name" value="V-set"/>
    <property type="match status" value="1"/>
</dbReference>
<evidence type="ECO:0000256" key="8">
    <source>
        <dbReference type="ARBA" id="ARBA00023319"/>
    </source>
</evidence>
<accession>A0A3B3QYU2</accession>
<evidence type="ECO:0000256" key="7">
    <source>
        <dbReference type="ARBA" id="ARBA00023180"/>
    </source>
</evidence>
<evidence type="ECO:0000256" key="6">
    <source>
        <dbReference type="ARBA" id="ARBA00023157"/>
    </source>
</evidence>
<keyword evidence="8" id="KW-0393">Immunoglobulin domain</keyword>
<dbReference type="InterPro" id="IPR013106">
    <property type="entry name" value="Ig_V-set"/>
</dbReference>
<organism evidence="12 13">
    <name type="scientific">Paramormyrops kingsleyae</name>
    <dbReference type="NCBI Taxonomy" id="1676925"/>
    <lineage>
        <taxon>Eukaryota</taxon>
        <taxon>Metazoa</taxon>
        <taxon>Chordata</taxon>
        <taxon>Craniata</taxon>
        <taxon>Vertebrata</taxon>
        <taxon>Euteleostomi</taxon>
        <taxon>Actinopterygii</taxon>
        <taxon>Neopterygii</taxon>
        <taxon>Teleostei</taxon>
        <taxon>Osteoglossocephala</taxon>
        <taxon>Osteoglossomorpha</taxon>
        <taxon>Osteoglossiformes</taxon>
        <taxon>Mormyridae</taxon>
        <taxon>Paramormyrops</taxon>
    </lineage>
</organism>
<dbReference type="SMART" id="SM00406">
    <property type="entry name" value="IGv"/>
    <property type="match status" value="1"/>
</dbReference>
<feature type="chain" id="PRO_5017249849" evidence="10">
    <location>
        <begin position="27"/>
        <end position="245"/>
    </location>
</feature>
<dbReference type="InterPro" id="IPR003599">
    <property type="entry name" value="Ig_sub"/>
</dbReference>
<evidence type="ECO:0000256" key="2">
    <source>
        <dbReference type="ARBA" id="ARBA00022692"/>
    </source>
</evidence>
<dbReference type="InterPro" id="IPR013783">
    <property type="entry name" value="Ig-like_fold"/>
</dbReference>
<evidence type="ECO:0000313" key="12">
    <source>
        <dbReference type="Ensembl" id="ENSPKIP00000010621.1"/>
    </source>
</evidence>
<dbReference type="GO" id="GO:0005886">
    <property type="term" value="C:plasma membrane"/>
    <property type="evidence" value="ECO:0007669"/>
    <property type="project" value="TreeGrafter"/>
</dbReference>
<evidence type="ECO:0000256" key="4">
    <source>
        <dbReference type="ARBA" id="ARBA00022989"/>
    </source>
</evidence>
<evidence type="ECO:0000256" key="10">
    <source>
        <dbReference type="SAM" id="SignalP"/>
    </source>
</evidence>
<dbReference type="PANTHER" id="PTHR13869">
    <property type="entry name" value="MYELIN P0 RELATED"/>
    <property type="match status" value="1"/>
</dbReference>
<feature type="domain" description="Ig-like" evidence="11">
    <location>
        <begin position="26"/>
        <end position="142"/>
    </location>
</feature>
<dbReference type="AlphaFoldDB" id="A0A3B3QYU2"/>
<keyword evidence="13" id="KW-1185">Reference proteome</keyword>
<dbReference type="PANTHER" id="PTHR13869:SF20">
    <property type="entry name" value="MYELIN PROTEIN ZERO-LIKE PROTEIN 3"/>
    <property type="match status" value="1"/>
</dbReference>
<dbReference type="RefSeq" id="XP_072557346.1">
    <property type="nucleotide sequence ID" value="XM_072701245.1"/>
</dbReference>
<keyword evidence="6" id="KW-1015">Disulfide bond</keyword>
<dbReference type="Ensembl" id="ENSPKIT00000034755.1">
    <property type="protein sequence ID" value="ENSPKIP00000010621.1"/>
    <property type="gene ID" value="ENSPKIG00000025269.1"/>
</dbReference>
<dbReference type="Gene3D" id="2.60.40.10">
    <property type="entry name" value="Immunoglobulins"/>
    <property type="match status" value="1"/>
</dbReference>
<dbReference type="GeneTree" id="ENSGT01030000234556"/>
<dbReference type="InterPro" id="IPR000920">
    <property type="entry name" value="Myelin_P0-rel"/>
</dbReference>
<name>A0A3B3QYU2_9TELE</name>
<reference evidence="12" key="2">
    <citation type="submission" date="2025-09" db="UniProtKB">
        <authorList>
            <consortium name="Ensembl"/>
        </authorList>
    </citation>
    <scope>IDENTIFICATION</scope>
</reference>
<evidence type="ECO:0000313" key="13">
    <source>
        <dbReference type="Proteomes" id="UP000261540"/>
    </source>
</evidence>
<evidence type="ECO:0000256" key="1">
    <source>
        <dbReference type="ARBA" id="ARBA00004479"/>
    </source>
</evidence>
<comment type="subcellular location">
    <subcellularLocation>
        <location evidence="1">Membrane</location>
        <topology evidence="1">Single-pass type I membrane protein</topology>
    </subcellularLocation>
</comment>
<keyword evidence="3 10" id="KW-0732">Signal</keyword>
<proteinExistence type="predicted"/>
<protein>
    <submittedName>
        <fullName evidence="12">Myelin protein zero like 3</fullName>
    </submittedName>
</protein>
<dbReference type="Proteomes" id="UP000261540">
    <property type="component" value="Unplaced"/>
</dbReference>
<dbReference type="InterPro" id="IPR007110">
    <property type="entry name" value="Ig-like_dom"/>
</dbReference>
<dbReference type="InterPro" id="IPR036179">
    <property type="entry name" value="Ig-like_dom_sf"/>
</dbReference>
<keyword evidence="5 9" id="KW-0472">Membrane</keyword>
<keyword evidence="2 9" id="KW-0812">Transmembrane</keyword>
<evidence type="ECO:0000256" key="3">
    <source>
        <dbReference type="ARBA" id="ARBA00022729"/>
    </source>
</evidence>
<evidence type="ECO:0000256" key="5">
    <source>
        <dbReference type="ARBA" id="ARBA00023136"/>
    </source>
</evidence>
<dbReference type="GeneID" id="111854954"/>
<reference evidence="12" key="1">
    <citation type="submission" date="2025-08" db="UniProtKB">
        <authorList>
            <consortium name="Ensembl"/>
        </authorList>
    </citation>
    <scope>IDENTIFICATION</scope>
</reference>
<evidence type="ECO:0000259" key="11">
    <source>
        <dbReference type="PROSITE" id="PS50835"/>
    </source>
</evidence>